<evidence type="ECO:0000256" key="9">
    <source>
        <dbReference type="NCBIfam" id="TIGR00212"/>
    </source>
</evidence>
<comment type="subunit">
    <text evidence="5">Monomer.</text>
</comment>
<keyword evidence="7" id="KW-0627">Porphyrin biosynthesis</keyword>
<dbReference type="Pfam" id="PF02602">
    <property type="entry name" value="HEM4"/>
    <property type="match status" value="1"/>
</dbReference>
<dbReference type="InterPro" id="IPR036803">
    <property type="entry name" value="Porphobilinogen_deaminase_C_sf"/>
</dbReference>
<keyword evidence="14" id="KW-1185">Reference proteome</keyword>
<evidence type="ECO:0000259" key="12">
    <source>
        <dbReference type="Pfam" id="PF03900"/>
    </source>
</evidence>
<dbReference type="PRINTS" id="PR00151">
    <property type="entry name" value="PORPHBDMNASE"/>
</dbReference>
<evidence type="ECO:0000256" key="3">
    <source>
        <dbReference type="ARBA" id="ARBA00004735"/>
    </source>
</evidence>
<evidence type="ECO:0000256" key="6">
    <source>
        <dbReference type="ARBA" id="ARBA00022679"/>
    </source>
</evidence>
<dbReference type="PANTHER" id="PTHR11557:SF0">
    <property type="entry name" value="PORPHOBILINOGEN DEAMINASE"/>
    <property type="match status" value="1"/>
</dbReference>
<dbReference type="PROSITE" id="PS00533">
    <property type="entry name" value="PORPHOBILINOGEN_DEAM"/>
    <property type="match status" value="1"/>
</dbReference>
<feature type="domain" description="Porphobilinogen deaminase N-terminal" evidence="10">
    <location>
        <begin position="5"/>
        <end position="206"/>
    </location>
</feature>
<evidence type="ECO:0000313" key="13">
    <source>
        <dbReference type="EMBL" id="MBD3863225.1"/>
    </source>
</evidence>
<dbReference type="SUPFAM" id="SSF54782">
    <property type="entry name" value="Porphobilinogen deaminase (hydroxymethylbilane synthase), C-terminal domain"/>
    <property type="match status" value="1"/>
</dbReference>
<evidence type="ECO:0000256" key="1">
    <source>
        <dbReference type="ARBA" id="ARBA00001916"/>
    </source>
</evidence>
<keyword evidence="6 13" id="KW-0808">Transferase</keyword>
<organism evidence="13 14">
    <name type="scientific">Olleya marilimosa</name>
    <dbReference type="NCBI Taxonomy" id="272164"/>
    <lineage>
        <taxon>Bacteria</taxon>
        <taxon>Pseudomonadati</taxon>
        <taxon>Bacteroidota</taxon>
        <taxon>Flavobacteriia</taxon>
        <taxon>Flavobacteriales</taxon>
        <taxon>Flavobacteriaceae</taxon>
    </lineage>
</organism>
<reference evidence="13 14" key="1">
    <citation type="submission" date="2020-09" db="EMBL/GenBank/DDBJ databases">
        <title>Bacillus nautilus sp. nov., Chryseoglobus crepusculi sp. nov, and Psychrobacter noctis sp. nov., isolated from deep-sea sponges from the equatorial Atlantic.</title>
        <authorList>
            <person name="Stennett H.L."/>
            <person name="Williams S.E."/>
        </authorList>
    </citation>
    <scope>NUCLEOTIDE SEQUENCE [LARGE SCALE GENOMIC DNA]</scope>
    <source>
        <strain evidence="13 14">28M-24</strain>
    </source>
</reference>
<dbReference type="InterPro" id="IPR003754">
    <property type="entry name" value="4pyrrol_synth_uPrphyn_synth"/>
</dbReference>
<comment type="cofactor">
    <cofactor evidence="1">
        <name>dipyrromethane</name>
        <dbReference type="ChEBI" id="CHEBI:60342"/>
    </cofactor>
</comment>
<dbReference type="Proteomes" id="UP000627521">
    <property type="component" value="Unassembled WGS sequence"/>
</dbReference>
<dbReference type="SUPFAM" id="SSF69618">
    <property type="entry name" value="HemD-like"/>
    <property type="match status" value="1"/>
</dbReference>
<evidence type="ECO:0000256" key="5">
    <source>
        <dbReference type="ARBA" id="ARBA00011245"/>
    </source>
</evidence>
<proteinExistence type="inferred from homology"/>
<dbReference type="Gene3D" id="3.40.50.10090">
    <property type="match status" value="2"/>
</dbReference>
<comment type="similarity">
    <text evidence="4">Belongs to the HMBS family.</text>
</comment>
<comment type="function">
    <text evidence="2">Tetrapolymerization of the monopyrrole PBG into the hydroxymethylbilane pre-uroporphyrinogen in several discrete steps.</text>
</comment>
<dbReference type="EC" id="2.5.1.61" evidence="9"/>
<dbReference type="Gene3D" id="3.40.190.10">
    <property type="entry name" value="Periplasmic binding protein-like II"/>
    <property type="match status" value="2"/>
</dbReference>
<evidence type="ECO:0000313" key="14">
    <source>
        <dbReference type="Proteomes" id="UP000627521"/>
    </source>
</evidence>
<evidence type="ECO:0000259" key="11">
    <source>
        <dbReference type="Pfam" id="PF02602"/>
    </source>
</evidence>
<protein>
    <recommendedName>
        <fullName evidence="9">Hydroxymethylbilane synthase</fullName>
        <ecNumber evidence="9">2.5.1.61</ecNumber>
    </recommendedName>
</protein>
<dbReference type="RefSeq" id="WP_191099593.1">
    <property type="nucleotide sequence ID" value="NZ_JACXXF010000003.1"/>
</dbReference>
<evidence type="ECO:0000256" key="7">
    <source>
        <dbReference type="ARBA" id="ARBA00023244"/>
    </source>
</evidence>
<dbReference type="CDD" id="cd13647">
    <property type="entry name" value="PBP2_PBGD_2"/>
    <property type="match status" value="1"/>
</dbReference>
<name>A0ABR8LSP9_9FLAO</name>
<feature type="domain" description="Tetrapyrrole biosynthesis uroporphyrinogen III synthase" evidence="11">
    <location>
        <begin position="339"/>
        <end position="516"/>
    </location>
</feature>
<dbReference type="Pfam" id="PF03900">
    <property type="entry name" value="Porphobil_deamC"/>
    <property type="match status" value="1"/>
</dbReference>
<dbReference type="InterPro" id="IPR022419">
    <property type="entry name" value="Porphobilin_deaminase_cofac_BS"/>
</dbReference>
<dbReference type="SUPFAM" id="SSF53850">
    <property type="entry name" value="Periplasmic binding protein-like II"/>
    <property type="match status" value="1"/>
</dbReference>
<sequence>MSKIIRIGTRDSELALYQAKAVQSQLQALGHQTVLVPLKSTGDIVLDKPLYELGITGIFTRTLDIAMLNGDIDIAVHSLKDVPTLLPKGIVQAAVLKRGNVRDTLLFKNNEEFLGSRDATIATGSLRRRAQWLNRFPTHTVVDLRGNVNTRLQKLEDSDWNGAIFAAAGIGRLDLRPEDAVNLDWMIPAPAQGAIMIAALAEDEETLAILAEINHQETEICTKIERDFLNKLEGGCTAPIGALAFIKDEELTFEGILLSKDGTKKIQVKRVKAVGEHHDIAEWCANYILERGGNRLMDELKESHVPTNIYSTKSLTDDQRFLFNEKIKAESSDFVKISLNRIHPRFVKNQIENVVITSQNAVEALLNNFSAIELQFKNIYCVGRRTKKMIEKRIGKVLHTEKNAKKLAEYLVDFMEGTEVTYFCSDLRLDDLPSILKENNITVNEIEAYQTKLDSINIPESVEGVMFYSPSTVQSYKKENDAKGIAFCIGETTAKEASKHFDDVRIAKVPTVESVIELVNEHYT</sequence>
<dbReference type="EMBL" id="JACXXH010000003">
    <property type="protein sequence ID" value="MBD3863225.1"/>
    <property type="molecule type" value="Genomic_DNA"/>
</dbReference>
<evidence type="ECO:0000259" key="10">
    <source>
        <dbReference type="Pfam" id="PF01379"/>
    </source>
</evidence>
<dbReference type="Pfam" id="PF01379">
    <property type="entry name" value="Porphobil_deam"/>
    <property type="match status" value="1"/>
</dbReference>
<accession>A0ABR8LSP9</accession>
<dbReference type="NCBIfam" id="TIGR00212">
    <property type="entry name" value="hemC"/>
    <property type="match status" value="1"/>
</dbReference>
<gene>
    <name evidence="13" type="primary">hemC</name>
    <name evidence="13" type="ORF">IEG06_07155</name>
</gene>
<dbReference type="Gene3D" id="3.30.160.40">
    <property type="entry name" value="Porphobilinogen deaminase, C-terminal domain"/>
    <property type="match status" value="1"/>
</dbReference>
<comment type="pathway">
    <text evidence="3">Porphyrin-containing compound metabolism; protoporphyrin-IX biosynthesis; coproporphyrinogen-III from 5-aminolevulinate: step 2/4.</text>
</comment>
<feature type="domain" description="Porphobilinogen deaminase C-terminal" evidence="12">
    <location>
        <begin position="221"/>
        <end position="285"/>
    </location>
</feature>
<dbReference type="InterPro" id="IPR036108">
    <property type="entry name" value="4pyrrol_syn_uPrphyn_synt_sf"/>
</dbReference>
<evidence type="ECO:0000256" key="4">
    <source>
        <dbReference type="ARBA" id="ARBA00005638"/>
    </source>
</evidence>
<dbReference type="InterPro" id="IPR022418">
    <property type="entry name" value="Porphobilinogen_deaminase_C"/>
</dbReference>
<comment type="caution">
    <text evidence="13">The sequence shown here is derived from an EMBL/GenBank/DDBJ whole genome shotgun (WGS) entry which is preliminary data.</text>
</comment>
<evidence type="ECO:0000256" key="2">
    <source>
        <dbReference type="ARBA" id="ARBA00002869"/>
    </source>
</evidence>
<dbReference type="GO" id="GO:0004418">
    <property type="term" value="F:hydroxymethylbilane synthase activity"/>
    <property type="evidence" value="ECO:0007669"/>
    <property type="project" value="UniProtKB-EC"/>
</dbReference>
<dbReference type="CDD" id="cd06578">
    <property type="entry name" value="HemD"/>
    <property type="match status" value="1"/>
</dbReference>
<dbReference type="PANTHER" id="PTHR11557">
    <property type="entry name" value="PORPHOBILINOGEN DEAMINASE"/>
    <property type="match status" value="1"/>
</dbReference>
<evidence type="ECO:0000256" key="8">
    <source>
        <dbReference type="ARBA" id="ARBA00048169"/>
    </source>
</evidence>
<dbReference type="InterPro" id="IPR000860">
    <property type="entry name" value="HemC"/>
</dbReference>
<dbReference type="InterPro" id="IPR022417">
    <property type="entry name" value="Porphobilin_deaminase_N"/>
</dbReference>
<comment type="catalytic activity">
    <reaction evidence="8">
        <text>4 porphobilinogen + H2O = hydroxymethylbilane + 4 NH4(+)</text>
        <dbReference type="Rhea" id="RHEA:13185"/>
        <dbReference type="ChEBI" id="CHEBI:15377"/>
        <dbReference type="ChEBI" id="CHEBI:28938"/>
        <dbReference type="ChEBI" id="CHEBI:57845"/>
        <dbReference type="ChEBI" id="CHEBI:58126"/>
        <dbReference type="EC" id="2.5.1.61"/>
    </reaction>
</comment>